<evidence type="ECO:0000256" key="1">
    <source>
        <dbReference type="ARBA" id="ARBA00022723"/>
    </source>
</evidence>
<accession>A0A1A9WYX8</accession>
<feature type="region of interest" description="Disordered" evidence="6">
    <location>
        <begin position="201"/>
        <end position="226"/>
    </location>
</feature>
<dbReference type="SMART" id="SM00355">
    <property type="entry name" value="ZnF_C2H2"/>
    <property type="match status" value="4"/>
</dbReference>
<feature type="region of interest" description="Disordered" evidence="6">
    <location>
        <begin position="94"/>
        <end position="136"/>
    </location>
</feature>
<evidence type="ECO:0000256" key="3">
    <source>
        <dbReference type="ARBA" id="ARBA00022771"/>
    </source>
</evidence>
<evidence type="ECO:0000256" key="2">
    <source>
        <dbReference type="ARBA" id="ARBA00022737"/>
    </source>
</evidence>
<evidence type="ECO:0000256" key="4">
    <source>
        <dbReference type="ARBA" id="ARBA00022833"/>
    </source>
</evidence>
<organism evidence="8 9">
    <name type="scientific">Glossina brevipalpis</name>
    <dbReference type="NCBI Taxonomy" id="37001"/>
    <lineage>
        <taxon>Eukaryota</taxon>
        <taxon>Metazoa</taxon>
        <taxon>Ecdysozoa</taxon>
        <taxon>Arthropoda</taxon>
        <taxon>Hexapoda</taxon>
        <taxon>Insecta</taxon>
        <taxon>Pterygota</taxon>
        <taxon>Neoptera</taxon>
        <taxon>Endopterygota</taxon>
        <taxon>Diptera</taxon>
        <taxon>Brachycera</taxon>
        <taxon>Muscomorpha</taxon>
        <taxon>Hippoboscoidea</taxon>
        <taxon>Glossinidae</taxon>
        <taxon>Glossina</taxon>
    </lineage>
</organism>
<reference evidence="9" key="1">
    <citation type="submission" date="2014-03" db="EMBL/GenBank/DDBJ databases">
        <authorList>
            <person name="Aksoy S."/>
            <person name="Warren W."/>
            <person name="Wilson R.K."/>
        </authorList>
    </citation>
    <scope>NUCLEOTIDE SEQUENCE [LARGE SCALE GENOMIC DNA]</scope>
    <source>
        <strain evidence="9">IAEA</strain>
    </source>
</reference>
<keyword evidence="4" id="KW-0862">Zinc</keyword>
<name>A0A1A9WYX8_9MUSC</name>
<dbReference type="Pfam" id="PF13909">
    <property type="entry name" value="zf-H2C2_5"/>
    <property type="match status" value="1"/>
</dbReference>
<dbReference type="GO" id="GO:0008270">
    <property type="term" value="F:zinc ion binding"/>
    <property type="evidence" value="ECO:0007669"/>
    <property type="project" value="UniProtKB-KW"/>
</dbReference>
<dbReference type="Pfam" id="PF00096">
    <property type="entry name" value="zf-C2H2"/>
    <property type="match status" value="2"/>
</dbReference>
<sequence>MPIEDNKVLGRAEPYKISSAQEGRKPMTSANGTLGLGPRFSCSVCGKSYLRKRHLQRHSRDECIGIPPRFNCELCPSRFRRKYHMVRHLVSKHGIPHNIAQQTTGNRSSQNSRSNRPGNSRGGVVVKGEEDGQRAEENTRKILNKIKTENLCENVDPVNDGCDGNYDDGYDLPENLSIRKDNCEKFPIYISNQMNLVGGGCGNGGDSASEGNASNETGNTPEPPTTHLGSIPTYGLSGAITAISAAAAQVEENDAKMLLEAAAAVAQAASSSSTASAMEPGTSSENCDGRNSSTSSSTSININNIKTENSESFPVGFVFTWYQHSCDQCGKSYKTRKSLSRHRRFECRFTIERPVFQCPSCSYAAKRSDNLTKHIKTHFAKMQREFLPLAVKIQNSLKSQMETA</sequence>
<dbReference type="InterPro" id="IPR036236">
    <property type="entry name" value="Znf_C2H2_sf"/>
</dbReference>
<dbReference type="InterPro" id="IPR013087">
    <property type="entry name" value="Znf_C2H2_type"/>
</dbReference>
<dbReference type="PANTHER" id="PTHR24379:SF121">
    <property type="entry name" value="C2H2-TYPE DOMAIN-CONTAINING PROTEIN"/>
    <property type="match status" value="1"/>
</dbReference>
<dbReference type="VEuPathDB" id="VectorBase:GBRI037733"/>
<dbReference type="Proteomes" id="UP000091820">
    <property type="component" value="Unassembled WGS sequence"/>
</dbReference>
<dbReference type="AlphaFoldDB" id="A0A1A9WYX8"/>
<evidence type="ECO:0000256" key="6">
    <source>
        <dbReference type="SAM" id="MobiDB-lite"/>
    </source>
</evidence>
<feature type="compositionally biased region" description="Polar residues" evidence="6">
    <location>
        <begin position="281"/>
        <end position="290"/>
    </location>
</feature>
<feature type="compositionally biased region" description="Low complexity" evidence="6">
    <location>
        <begin position="291"/>
        <end position="300"/>
    </location>
</feature>
<feature type="region of interest" description="Disordered" evidence="6">
    <location>
        <begin position="272"/>
        <end position="300"/>
    </location>
</feature>
<evidence type="ECO:0000256" key="5">
    <source>
        <dbReference type="PROSITE-ProRule" id="PRU00042"/>
    </source>
</evidence>
<dbReference type="STRING" id="37001.A0A1A9WYX8"/>
<feature type="region of interest" description="Disordered" evidence="6">
    <location>
        <begin position="1"/>
        <end position="33"/>
    </location>
</feature>
<keyword evidence="3 5" id="KW-0863">Zinc-finger</keyword>
<evidence type="ECO:0000313" key="8">
    <source>
        <dbReference type="EnsemblMetazoa" id="GBRI037733-PA"/>
    </source>
</evidence>
<protein>
    <recommendedName>
        <fullName evidence="7">C2H2-type domain-containing protein</fullName>
    </recommendedName>
</protein>
<keyword evidence="9" id="KW-1185">Reference proteome</keyword>
<feature type="compositionally biased region" description="Low complexity" evidence="6">
    <location>
        <begin position="105"/>
        <end position="123"/>
    </location>
</feature>
<feature type="domain" description="C2H2-type" evidence="7">
    <location>
        <begin position="356"/>
        <end position="383"/>
    </location>
</feature>
<dbReference type="EnsemblMetazoa" id="GBRI037733-RA">
    <property type="protein sequence ID" value="GBRI037733-PA"/>
    <property type="gene ID" value="GBRI037733"/>
</dbReference>
<dbReference type="Gene3D" id="3.30.160.60">
    <property type="entry name" value="Classic Zinc Finger"/>
    <property type="match status" value="2"/>
</dbReference>
<proteinExistence type="predicted"/>
<feature type="compositionally biased region" description="Basic and acidic residues" evidence="6">
    <location>
        <begin position="1"/>
        <end position="14"/>
    </location>
</feature>
<dbReference type="PROSITE" id="PS00028">
    <property type="entry name" value="ZINC_FINGER_C2H2_1"/>
    <property type="match status" value="1"/>
</dbReference>
<keyword evidence="2" id="KW-0677">Repeat</keyword>
<dbReference type="PROSITE" id="PS50157">
    <property type="entry name" value="ZINC_FINGER_C2H2_2"/>
    <property type="match status" value="4"/>
</dbReference>
<feature type="compositionally biased region" description="Basic and acidic residues" evidence="6">
    <location>
        <begin position="127"/>
        <end position="136"/>
    </location>
</feature>
<feature type="domain" description="C2H2-type" evidence="7">
    <location>
        <begin position="324"/>
        <end position="354"/>
    </location>
</feature>
<dbReference type="PANTHER" id="PTHR24379">
    <property type="entry name" value="KRAB AND ZINC FINGER DOMAIN-CONTAINING"/>
    <property type="match status" value="1"/>
</dbReference>
<evidence type="ECO:0000259" key="7">
    <source>
        <dbReference type="PROSITE" id="PS50157"/>
    </source>
</evidence>
<dbReference type="SUPFAM" id="SSF57667">
    <property type="entry name" value="beta-beta-alpha zinc fingers"/>
    <property type="match status" value="2"/>
</dbReference>
<keyword evidence="1" id="KW-0479">Metal-binding</keyword>
<evidence type="ECO:0000313" key="9">
    <source>
        <dbReference type="Proteomes" id="UP000091820"/>
    </source>
</evidence>
<feature type="domain" description="C2H2-type" evidence="7">
    <location>
        <begin position="70"/>
        <end position="93"/>
    </location>
</feature>
<feature type="domain" description="C2H2-type" evidence="7">
    <location>
        <begin position="40"/>
        <end position="68"/>
    </location>
</feature>
<reference evidence="8" key="2">
    <citation type="submission" date="2020-05" db="UniProtKB">
        <authorList>
            <consortium name="EnsemblMetazoa"/>
        </authorList>
    </citation>
    <scope>IDENTIFICATION</scope>
    <source>
        <strain evidence="8">IAEA</strain>
    </source>
</reference>